<dbReference type="SUPFAM" id="SSF102114">
    <property type="entry name" value="Radical SAM enzymes"/>
    <property type="match status" value="1"/>
</dbReference>
<dbReference type="InterPro" id="IPR013785">
    <property type="entry name" value="Aldolase_TIM"/>
</dbReference>
<evidence type="ECO:0000256" key="7">
    <source>
        <dbReference type="ARBA" id="ARBA00023239"/>
    </source>
</evidence>
<evidence type="ECO:0000256" key="3">
    <source>
        <dbReference type="ARBA" id="ARBA00022723"/>
    </source>
</evidence>
<feature type="domain" description="Radical SAM core" evidence="9">
    <location>
        <begin position="16"/>
        <end position="213"/>
    </location>
</feature>
<feature type="binding site" evidence="8">
    <location>
        <position position="70"/>
    </location>
    <ligand>
        <name>S-adenosyl-L-methionine</name>
        <dbReference type="ChEBI" id="CHEBI:59789"/>
    </ligand>
</feature>
<evidence type="ECO:0000256" key="5">
    <source>
        <dbReference type="ARBA" id="ARBA00023004"/>
    </source>
</evidence>
<dbReference type="PIRSF" id="PIRSF000370">
    <property type="entry name" value="QueE"/>
    <property type="match status" value="1"/>
</dbReference>
<comment type="similarity">
    <text evidence="8">Belongs to the radical SAM superfamily. 7-carboxy-7-deazaguanine synthase family.</text>
</comment>
<comment type="pathway">
    <text evidence="8">Purine metabolism; 7-cyano-7-deazaguanine biosynthesis.</text>
</comment>
<dbReference type="EMBL" id="JMIR01000027">
    <property type="protein sequence ID" value="KEO82140.1"/>
    <property type="molecule type" value="Genomic_DNA"/>
</dbReference>
<feature type="binding site" evidence="8">
    <location>
        <position position="33"/>
    </location>
    <ligand>
        <name>[4Fe-4S] cluster</name>
        <dbReference type="ChEBI" id="CHEBI:49883"/>
        <note>4Fe-4S-S-AdoMet</note>
    </ligand>
</feature>
<feature type="binding site" evidence="8">
    <location>
        <position position="68"/>
    </location>
    <ligand>
        <name>substrate</name>
    </ligand>
</feature>
<dbReference type="GO" id="GO:0000287">
    <property type="term" value="F:magnesium ion binding"/>
    <property type="evidence" value="ECO:0007669"/>
    <property type="project" value="UniProtKB-UniRule"/>
</dbReference>
<keyword evidence="2 8" id="KW-0949">S-adenosyl-L-methionine</keyword>
<comment type="subunit">
    <text evidence="8">Homodimer.</text>
</comment>
<keyword evidence="4 8" id="KW-0460">Magnesium</keyword>
<feature type="binding site" evidence="8">
    <location>
        <position position="38"/>
    </location>
    <ligand>
        <name>Mg(2+)</name>
        <dbReference type="ChEBI" id="CHEBI:18420"/>
    </ligand>
</feature>
<gene>
    <name evidence="8" type="primary">queE</name>
    <name evidence="10" type="ORF">EL26_17095</name>
</gene>
<keyword evidence="5 8" id="KW-0408">Iron</keyword>
<evidence type="ECO:0000313" key="10">
    <source>
        <dbReference type="EMBL" id="KEO82140.1"/>
    </source>
</evidence>
<dbReference type="GO" id="GO:0051539">
    <property type="term" value="F:4 iron, 4 sulfur cluster binding"/>
    <property type="evidence" value="ECO:0007669"/>
    <property type="project" value="UniProtKB-UniRule"/>
</dbReference>
<dbReference type="Proteomes" id="UP000027931">
    <property type="component" value="Unassembled WGS sequence"/>
</dbReference>
<evidence type="ECO:0000256" key="6">
    <source>
        <dbReference type="ARBA" id="ARBA00023014"/>
    </source>
</evidence>
<evidence type="ECO:0000256" key="8">
    <source>
        <dbReference type="HAMAP-Rule" id="MF_00917"/>
    </source>
</evidence>
<sequence>MRLNELFLSIQGETSSAGLPTIFVRFTGCNLRCTYCDTKYSYYEGDPITPEQVMEQIRALKVKRVCLTGGEPLIQPRQETQVLLDMLANEGYEVSIETDGSIDISKYTMHENQRFIVDMKVPSSGMSERMHWANLRHLVPNRDEVKFVVGNREDYEWCTNLVREYDLDPAKGYQLIFSPIFREIELEQLVNWILEDGLDARFQVQLHKIVWDPDKRGV</sequence>
<dbReference type="OrthoDB" id="9792276at2"/>
<dbReference type="CDD" id="cd01335">
    <property type="entry name" value="Radical_SAM"/>
    <property type="match status" value="1"/>
</dbReference>
<dbReference type="EC" id="4.3.99.3" evidence="8"/>
<keyword evidence="8" id="KW-0671">Queuosine biosynthesis</keyword>
<dbReference type="PROSITE" id="PS51918">
    <property type="entry name" value="RADICAL_SAM"/>
    <property type="match status" value="1"/>
</dbReference>
<name>A0A074LNU4_9BACL</name>
<feature type="binding site" evidence="8">
    <location>
        <position position="36"/>
    </location>
    <ligand>
        <name>[4Fe-4S] cluster</name>
        <dbReference type="ChEBI" id="CHEBI:49883"/>
        <note>4Fe-4S-S-AdoMet</note>
    </ligand>
</feature>
<keyword evidence="3 8" id="KW-0479">Metal-binding</keyword>
<dbReference type="PANTHER" id="PTHR42836">
    <property type="entry name" value="7-CARBOXY-7-DEAZAGUANINE SYNTHASE"/>
    <property type="match status" value="1"/>
</dbReference>
<dbReference type="InterPro" id="IPR024924">
    <property type="entry name" value="7-CO-7-deazaguanine_synth-like"/>
</dbReference>
<dbReference type="AlphaFoldDB" id="A0A074LNU4"/>
<comment type="caution">
    <text evidence="8">Lacks conserved residue(s) required for the propagation of feature annotation.</text>
</comment>
<dbReference type="SFLD" id="SFLDS00029">
    <property type="entry name" value="Radical_SAM"/>
    <property type="match status" value="1"/>
</dbReference>
<evidence type="ECO:0000256" key="1">
    <source>
        <dbReference type="ARBA" id="ARBA00022485"/>
    </source>
</evidence>
<dbReference type="InterPro" id="IPR007197">
    <property type="entry name" value="rSAM"/>
</dbReference>
<dbReference type="GO" id="GO:0008616">
    <property type="term" value="P:tRNA queuosine(34) biosynthetic process"/>
    <property type="evidence" value="ECO:0007669"/>
    <property type="project" value="UniProtKB-UniRule"/>
</dbReference>
<keyword evidence="7 8" id="KW-0456">Lyase</keyword>
<keyword evidence="11" id="KW-1185">Reference proteome</keyword>
<dbReference type="STRING" id="1157490.EL26_17095"/>
<dbReference type="GO" id="GO:0016840">
    <property type="term" value="F:carbon-nitrogen lyase activity"/>
    <property type="evidence" value="ECO:0007669"/>
    <property type="project" value="UniProtKB-UniRule"/>
</dbReference>
<comment type="catalytic activity">
    <reaction evidence="8">
        <text>6-carboxy-5,6,7,8-tetrahydropterin + H(+) = 7-carboxy-7-carbaguanine + NH4(+)</text>
        <dbReference type="Rhea" id="RHEA:27974"/>
        <dbReference type="ChEBI" id="CHEBI:15378"/>
        <dbReference type="ChEBI" id="CHEBI:28938"/>
        <dbReference type="ChEBI" id="CHEBI:61032"/>
        <dbReference type="ChEBI" id="CHEBI:61036"/>
        <dbReference type="EC" id="4.3.99.3"/>
    </reaction>
</comment>
<feature type="binding site" evidence="8">
    <location>
        <begin position="35"/>
        <end position="37"/>
    </location>
    <ligand>
        <name>S-adenosyl-L-methionine</name>
        <dbReference type="ChEBI" id="CHEBI:59789"/>
    </ligand>
</feature>
<feature type="binding site" evidence="8">
    <location>
        <position position="25"/>
    </location>
    <ligand>
        <name>substrate</name>
    </ligand>
</feature>
<keyword evidence="1 8" id="KW-0004">4Fe-4S</keyword>
<evidence type="ECO:0000259" key="9">
    <source>
        <dbReference type="PROSITE" id="PS51918"/>
    </source>
</evidence>
<dbReference type="PANTHER" id="PTHR42836:SF1">
    <property type="entry name" value="7-CARBOXY-7-DEAZAGUANINE SYNTHASE"/>
    <property type="match status" value="1"/>
</dbReference>
<dbReference type="Gene3D" id="3.20.20.70">
    <property type="entry name" value="Aldolase class I"/>
    <property type="match status" value="1"/>
</dbReference>
<feature type="binding site" evidence="8">
    <location>
        <position position="29"/>
    </location>
    <ligand>
        <name>[4Fe-4S] cluster</name>
        <dbReference type="ChEBI" id="CHEBI:49883"/>
        <note>4Fe-4S-S-AdoMet</note>
    </ligand>
</feature>
<evidence type="ECO:0000313" key="11">
    <source>
        <dbReference type="Proteomes" id="UP000027931"/>
    </source>
</evidence>
<dbReference type="InterPro" id="IPR058240">
    <property type="entry name" value="rSAM_sf"/>
</dbReference>
<dbReference type="RefSeq" id="WP_038091183.1">
    <property type="nucleotide sequence ID" value="NZ_JMIR01000027.1"/>
</dbReference>
<comment type="cofactor">
    <cofactor evidence="8">
        <name>[4Fe-4S] cluster</name>
        <dbReference type="ChEBI" id="CHEBI:49883"/>
    </cofactor>
    <text evidence="8">Binds 1 [4Fe-4S] cluster. The cluster is coordinated with 3 cysteines and an exchangeable S-adenosyl-L-methionine.</text>
</comment>
<comment type="cofactor">
    <cofactor evidence="8">
        <name>Mg(2+)</name>
        <dbReference type="ChEBI" id="CHEBI:18420"/>
    </cofactor>
</comment>
<evidence type="ECO:0000256" key="4">
    <source>
        <dbReference type="ARBA" id="ARBA00022842"/>
    </source>
</evidence>
<comment type="function">
    <text evidence="8">Catalyzes the complex heterocyclic radical-mediated conversion of 6-carboxy-5,6,7,8-tetrahydropterin (CPH4) to 7-carboxy-7-deazaguanine (CDG), a step common to the biosynthetic pathways of all 7-deazapurine-containing compounds.</text>
</comment>
<dbReference type="HAMAP" id="MF_00917">
    <property type="entry name" value="QueE"/>
    <property type="match status" value="1"/>
</dbReference>
<dbReference type="Pfam" id="PF04055">
    <property type="entry name" value="Radical_SAM"/>
    <property type="match status" value="1"/>
</dbReference>
<dbReference type="GO" id="GO:1904047">
    <property type="term" value="F:S-adenosyl-L-methionine binding"/>
    <property type="evidence" value="ECO:0007669"/>
    <property type="project" value="UniProtKB-UniRule"/>
</dbReference>
<keyword evidence="6 8" id="KW-0411">Iron-sulfur</keyword>
<comment type="cofactor">
    <cofactor evidence="8">
        <name>S-adenosyl-L-methionine</name>
        <dbReference type="ChEBI" id="CHEBI:59789"/>
    </cofactor>
    <text evidence="8">Binds 1 S-adenosyl-L-methionine per subunit.</text>
</comment>
<reference evidence="10 11" key="1">
    <citation type="journal article" date="2013" name="Int. J. Syst. Evol. Microbiol.">
        <title>Tumebacillus flagellatus sp. nov., an alpha-amylase/pullulanase-producing bacterium isolated from cassava wastewater.</title>
        <authorList>
            <person name="Wang Q."/>
            <person name="Xie N."/>
            <person name="Qin Y."/>
            <person name="Shen N."/>
            <person name="Zhu J."/>
            <person name="Mi H."/>
            <person name="Huang R."/>
        </authorList>
    </citation>
    <scope>NUCLEOTIDE SEQUENCE [LARGE SCALE GENOMIC DNA]</scope>
    <source>
        <strain evidence="10 11">GST4</strain>
    </source>
</reference>
<protein>
    <recommendedName>
        <fullName evidence="8">7-carboxy-7-deazaguanine synthase</fullName>
        <shortName evidence="8">CDG synthase</shortName>
        <ecNumber evidence="8">4.3.99.3</ecNumber>
    </recommendedName>
    <alternativeName>
        <fullName evidence="8">Queuosine biosynthesis protein QueE</fullName>
    </alternativeName>
</protein>
<feature type="binding site" evidence="8">
    <location>
        <begin position="10"/>
        <end position="12"/>
    </location>
    <ligand>
        <name>substrate</name>
    </ligand>
</feature>
<comment type="caution">
    <text evidence="10">The sequence shown here is derived from an EMBL/GenBank/DDBJ whole genome shotgun (WGS) entry which is preliminary data.</text>
</comment>
<proteinExistence type="inferred from homology"/>
<dbReference type="eggNOG" id="COG0602">
    <property type="taxonomic scope" value="Bacteria"/>
</dbReference>
<evidence type="ECO:0000256" key="2">
    <source>
        <dbReference type="ARBA" id="ARBA00022691"/>
    </source>
</evidence>
<accession>A0A074LNU4</accession>
<dbReference type="UniPathway" id="UPA00391"/>
<organism evidence="10 11">
    <name type="scientific">Tumebacillus flagellatus</name>
    <dbReference type="NCBI Taxonomy" id="1157490"/>
    <lineage>
        <taxon>Bacteria</taxon>
        <taxon>Bacillati</taxon>
        <taxon>Bacillota</taxon>
        <taxon>Bacilli</taxon>
        <taxon>Bacillales</taxon>
        <taxon>Alicyclobacillaceae</taxon>
        <taxon>Tumebacillus</taxon>
    </lineage>
</organism>